<dbReference type="InterPro" id="IPR011992">
    <property type="entry name" value="EF-hand-dom_pair"/>
</dbReference>
<dbReference type="Gene3D" id="1.10.238.10">
    <property type="entry name" value="EF-hand"/>
    <property type="match status" value="1"/>
</dbReference>
<dbReference type="PROSITE" id="PS00018">
    <property type="entry name" value="EF_HAND_1"/>
    <property type="match status" value="1"/>
</dbReference>
<dbReference type="EMBL" id="CAJNIZ010047525">
    <property type="protein sequence ID" value="CAE7769522.1"/>
    <property type="molecule type" value="Genomic_DNA"/>
</dbReference>
<keyword evidence="1" id="KW-0106">Calcium</keyword>
<gene>
    <name evidence="3" type="primary">CML25</name>
    <name evidence="3" type="ORF">SPIL2461_LOCUS22633</name>
</gene>
<feature type="domain" description="EF-hand" evidence="2">
    <location>
        <begin position="106"/>
        <end position="130"/>
    </location>
</feature>
<feature type="domain" description="EF-hand" evidence="2">
    <location>
        <begin position="8"/>
        <end position="43"/>
    </location>
</feature>
<dbReference type="InterPro" id="IPR018247">
    <property type="entry name" value="EF_Hand_1_Ca_BS"/>
</dbReference>
<dbReference type="SUPFAM" id="SSF47473">
    <property type="entry name" value="EF-hand"/>
    <property type="match status" value="1"/>
</dbReference>
<evidence type="ECO:0000256" key="1">
    <source>
        <dbReference type="ARBA" id="ARBA00022837"/>
    </source>
</evidence>
<proteinExistence type="predicted"/>
<dbReference type="PROSITE" id="PS50222">
    <property type="entry name" value="EF_HAND_2"/>
    <property type="match status" value="2"/>
</dbReference>
<reference evidence="3" key="1">
    <citation type="submission" date="2021-02" db="EMBL/GenBank/DDBJ databases">
        <authorList>
            <person name="Dougan E. K."/>
            <person name="Rhodes N."/>
            <person name="Thang M."/>
            <person name="Chan C."/>
        </authorList>
    </citation>
    <scope>NUCLEOTIDE SEQUENCE</scope>
</reference>
<accession>A0A812YCJ1</accession>
<dbReference type="InterPro" id="IPR002048">
    <property type="entry name" value="EF_hand_dom"/>
</dbReference>
<evidence type="ECO:0000259" key="2">
    <source>
        <dbReference type="PROSITE" id="PS50222"/>
    </source>
</evidence>
<protein>
    <submittedName>
        <fullName evidence="3">CML25 protein</fullName>
    </submittedName>
</protein>
<organism evidence="3 4">
    <name type="scientific">Symbiodinium pilosum</name>
    <name type="common">Dinoflagellate</name>
    <dbReference type="NCBI Taxonomy" id="2952"/>
    <lineage>
        <taxon>Eukaryota</taxon>
        <taxon>Sar</taxon>
        <taxon>Alveolata</taxon>
        <taxon>Dinophyceae</taxon>
        <taxon>Suessiales</taxon>
        <taxon>Symbiodiniaceae</taxon>
        <taxon>Symbiodinium</taxon>
    </lineage>
</organism>
<dbReference type="GO" id="GO:0005509">
    <property type="term" value="F:calcium ion binding"/>
    <property type="evidence" value="ECO:0007669"/>
    <property type="project" value="InterPro"/>
</dbReference>
<dbReference type="Proteomes" id="UP000649617">
    <property type="component" value="Unassembled WGS sequence"/>
</dbReference>
<keyword evidence="4" id="KW-1185">Reference proteome</keyword>
<name>A0A812YCJ1_SYMPI</name>
<sequence>MARDVDALDLQKLKVLLRRFDKDHTGTLSRTQFEGILRSTLPATETVSRDDMDHMWSKFPKREDGDAEYDDFIKWILKPSTPLSVTPLGELVFFDLKAALEPLFWAYDQNHDGVIGLEEFMQAHGILQNALRLNPAKGGDVDPAVLKGDLQHCYLGIGHEGERRLTFAKFITWQRDALMFSSLPPDLLAKTLKSVAKQLERVFKLSELEMRGELSISDKQVLLRILSHLAQFSRELWGQSGSQRAPTLAHNFANKWSAPVVGMDVKHLKEVFLHDFETSRLKFTARVVSHEWEVICVPAIPMPHRPRVWLAKMQLFSNLSDGRQRSSGWQFYRYQPELFTWTLTEPEAFDAALEGLSPELQVFCLLKTMANFGLRLTWPDLQKALNQAVDLHAITEEQRRLCIAAFEQMVAKGLDAEGLYFGRERLEKVCHALTTSPSHVMGIFAL</sequence>
<comment type="caution">
    <text evidence="3">The sequence shown here is derived from an EMBL/GenBank/DDBJ whole genome shotgun (WGS) entry which is preliminary data.</text>
</comment>
<evidence type="ECO:0000313" key="3">
    <source>
        <dbReference type="EMBL" id="CAE7769522.1"/>
    </source>
</evidence>
<dbReference type="SMART" id="SM00054">
    <property type="entry name" value="EFh"/>
    <property type="match status" value="2"/>
</dbReference>
<dbReference type="OrthoDB" id="186625at2759"/>
<dbReference type="AlphaFoldDB" id="A0A812YCJ1"/>
<evidence type="ECO:0000313" key="4">
    <source>
        <dbReference type="Proteomes" id="UP000649617"/>
    </source>
</evidence>